<dbReference type="Proteomes" id="UP000509302">
    <property type="component" value="Chromosome"/>
</dbReference>
<evidence type="ECO:0000256" key="1">
    <source>
        <dbReference type="SAM" id="Phobius"/>
    </source>
</evidence>
<protein>
    <submittedName>
        <fullName evidence="2">Uncharacterized protein</fullName>
    </submittedName>
</protein>
<keyword evidence="1" id="KW-1133">Transmembrane helix</keyword>
<accession>A0A7H9ARB3</accession>
<dbReference type="RefSeq" id="WP_179242304.1">
    <property type="nucleotide sequence ID" value="NZ_CP058595.1"/>
</dbReference>
<keyword evidence="3" id="KW-1185">Reference proteome</keyword>
<sequence>MKVSMDSKSIKQKETVKTIIFSVIALVYAMYQIGEGVGKALHYLSIHF</sequence>
<gene>
    <name evidence="2" type="ORF">HYG79_11910</name>
</gene>
<dbReference type="KEGG" id="cagg:HYG79_11910"/>
<dbReference type="AlphaFoldDB" id="A0A7H9ARB3"/>
<proteinExistence type="predicted"/>
<keyword evidence="1" id="KW-0812">Transmembrane</keyword>
<feature type="transmembrane region" description="Helical" evidence="1">
    <location>
        <begin position="15"/>
        <end position="34"/>
    </location>
</feature>
<name>A0A7H9ARB3_9FLAO</name>
<evidence type="ECO:0000313" key="3">
    <source>
        <dbReference type="Proteomes" id="UP000509302"/>
    </source>
</evidence>
<evidence type="ECO:0000313" key="2">
    <source>
        <dbReference type="EMBL" id="QLG46018.1"/>
    </source>
</evidence>
<reference evidence="2 3" key="1">
    <citation type="journal article" date="2006" name="Int. J. Syst. Evol. Microbiol.">
        <title>Costertonia aggregata gen. nov., sp. nov., a mesophilic marine bacterium of the family Flavobacteriaceae, isolated from a mature biofilm.</title>
        <authorList>
            <person name="Kwon K.K."/>
            <person name="Lee Y.K."/>
            <person name="Lee H.K."/>
        </authorList>
    </citation>
    <scope>NUCLEOTIDE SEQUENCE [LARGE SCALE GENOMIC DNA]</scope>
    <source>
        <strain evidence="2 3">KCCM 42265</strain>
    </source>
</reference>
<organism evidence="2 3">
    <name type="scientific">Costertonia aggregata</name>
    <dbReference type="NCBI Taxonomy" id="343403"/>
    <lineage>
        <taxon>Bacteria</taxon>
        <taxon>Pseudomonadati</taxon>
        <taxon>Bacteroidota</taxon>
        <taxon>Flavobacteriia</taxon>
        <taxon>Flavobacteriales</taxon>
        <taxon>Flavobacteriaceae</taxon>
        <taxon>Costertonia</taxon>
    </lineage>
</organism>
<dbReference type="EMBL" id="CP058595">
    <property type="protein sequence ID" value="QLG46018.1"/>
    <property type="molecule type" value="Genomic_DNA"/>
</dbReference>
<keyword evidence="1" id="KW-0472">Membrane</keyword>